<accession>A0ACC2P6N9</accession>
<organism evidence="1 2">
    <name type="scientific">Eretmocerus hayati</name>
    <dbReference type="NCBI Taxonomy" id="131215"/>
    <lineage>
        <taxon>Eukaryota</taxon>
        <taxon>Metazoa</taxon>
        <taxon>Ecdysozoa</taxon>
        <taxon>Arthropoda</taxon>
        <taxon>Hexapoda</taxon>
        <taxon>Insecta</taxon>
        <taxon>Pterygota</taxon>
        <taxon>Neoptera</taxon>
        <taxon>Endopterygota</taxon>
        <taxon>Hymenoptera</taxon>
        <taxon>Apocrita</taxon>
        <taxon>Proctotrupomorpha</taxon>
        <taxon>Chalcidoidea</taxon>
        <taxon>Aphelinidae</taxon>
        <taxon>Aphelininae</taxon>
        <taxon>Eretmocerus</taxon>
    </lineage>
</organism>
<evidence type="ECO:0000313" key="2">
    <source>
        <dbReference type="Proteomes" id="UP001239111"/>
    </source>
</evidence>
<name>A0ACC2P6N9_9HYME</name>
<sequence length="493" mass="53800">MVNKLDPKELMKVDDSQTVVICFENKFYPVSEQPVYRIGYRCWLMMTYETEDDWEAALEKLKNSDVKVKMMWPQDLNVKSAKETLKGLKGKTFEAVVVKIMAYGEHLLMKVKLKHLIAIGKTTPKKEDRRLIAKKNLDENGFVDTDKKKGQGKQNRKRIKTKKDEGKEAALGKVEKAKAARAALLELKNDVEKNISSTEEMATGTPINITNPDDVICPQRSSCTNDDANLPGSICDSINEPVSEALQINKVVFATTTSEPEEISSKAANLTSLQRSSCGTVAVGPLGVLGNSANEQASQNENPSVRSPATVVAEFGVKSTERVVMSIDDNNPPDDQMLTHGGDDSGVSGLISNDGRDLSISKRLSHDDVPSGLSELISDNANKQTNDHSDEGLKRPPNDDSSDEEDINAPAPKTNSSTVKKKKRMVLYSSGGEDSDDGGSKVGPGHMSKKQKSQDSSSGLDTESANPCPNLAQQSRVQRGKKCQQKVRDEASM</sequence>
<dbReference type="EMBL" id="CM056742">
    <property type="protein sequence ID" value="KAJ8678982.1"/>
    <property type="molecule type" value="Genomic_DNA"/>
</dbReference>
<keyword evidence="2" id="KW-1185">Reference proteome</keyword>
<comment type="caution">
    <text evidence="1">The sequence shown here is derived from an EMBL/GenBank/DDBJ whole genome shotgun (WGS) entry which is preliminary data.</text>
</comment>
<gene>
    <name evidence="1" type="ORF">QAD02_014769</name>
</gene>
<reference evidence="1" key="1">
    <citation type="submission" date="2023-04" db="EMBL/GenBank/DDBJ databases">
        <title>A chromosome-level genome assembly of the parasitoid wasp Eretmocerus hayati.</title>
        <authorList>
            <person name="Zhong Y."/>
            <person name="Liu S."/>
            <person name="Liu Y."/>
        </authorList>
    </citation>
    <scope>NUCLEOTIDE SEQUENCE</scope>
    <source>
        <strain evidence="1">ZJU_SS_LIU_2023</strain>
    </source>
</reference>
<proteinExistence type="predicted"/>
<protein>
    <submittedName>
        <fullName evidence="1">Uncharacterized protein</fullName>
    </submittedName>
</protein>
<dbReference type="Proteomes" id="UP001239111">
    <property type="component" value="Chromosome 2"/>
</dbReference>
<evidence type="ECO:0000313" key="1">
    <source>
        <dbReference type="EMBL" id="KAJ8678982.1"/>
    </source>
</evidence>